<accession>A0A0B2VJA3</accession>
<protein>
    <recommendedName>
        <fullName evidence="2">Calcineurin-like phosphoesterase domain-containing protein</fullName>
    </recommendedName>
</protein>
<evidence type="ECO:0000313" key="4">
    <source>
        <dbReference type="Proteomes" id="UP000031036"/>
    </source>
</evidence>
<dbReference type="EMBL" id="JPKZ01001591">
    <property type="protein sequence ID" value="KHN81105.1"/>
    <property type="molecule type" value="Genomic_DNA"/>
</dbReference>
<dbReference type="OrthoDB" id="412308at2759"/>
<dbReference type="InterPro" id="IPR029052">
    <property type="entry name" value="Metallo-depent_PP-like"/>
</dbReference>
<comment type="caution">
    <text evidence="3">The sequence shown here is derived from an EMBL/GenBank/DDBJ whole genome shotgun (WGS) entry which is preliminary data.</text>
</comment>
<dbReference type="Gene3D" id="3.60.21.10">
    <property type="match status" value="1"/>
</dbReference>
<feature type="domain" description="Calcineurin-like phosphoesterase" evidence="2">
    <location>
        <begin position="129"/>
        <end position="327"/>
    </location>
</feature>
<dbReference type="OMA" id="LNFCAHT"/>
<evidence type="ECO:0000313" key="3">
    <source>
        <dbReference type="EMBL" id="KHN81105.1"/>
    </source>
</evidence>
<dbReference type="Proteomes" id="UP000031036">
    <property type="component" value="Unassembled WGS sequence"/>
</dbReference>
<proteinExistence type="predicted"/>
<gene>
    <name evidence="3" type="ORF">Tcan_05296</name>
</gene>
<evidence type="ECO:0000259" key="2">
    <source>
        <dbReference type="Pfam" id="PF00149"/>
    </source>
</evidence>
<keyword evidence="1" id="KW-0732">Signal</keyword>
<evidence type="ECO:0000256" key="1">
    <source>
        <dbReference type="SAM" id="SignalP"/>
    </source>
</evidence>
<dbReference type="STRING" id="6265.A0A0B2VJA3"/>
<sequence length="395" mass="45043">MYMIVSVLLTSSLLSVYGEFIIRYNVSDSLDNPKYSLLNASRDDLILLFTGDTQFNFECVPTNTACKEASATVRAKHGLSLDCGMTKEAANAANLSEYERKKYVKECLAVESLYANRLTRDVMVRLIESMHSKPTALIINGDLTSYGHLHELESFQREWLHIPIRILPGLGNHDYENNVNDCVSNHCANRMLFWLVKYAEDNGLILDYRRNSVYFLKTTYTGSFAYSITLCSETGRTCAKVIQLQYRPNYATKIEAPFTQWMITNSFHWLKRELEYLRNSSMPIFINLHQMDPVSQTKIKQLLKTLFENGGNVLPFRIFVLFAHIHHLHELKNECAARTVPFIYVGSVPNNRFTAIKVPADESLPAEVFLLSANGDKSATILKHIRPSHAPCLRP</sequence>
<reference evidence="3 4" key="1">
    <citation type="submission" date="2014-11" db="EMBL/GenBank/DDBJ databases">
        <title>Genetic blueprint of the zoonotic pathogen Toxocara canis.</title>
        <authorList>
            <person name="Zhu X.-Q."/>
            <person name="Korhonen P.K."/>
            <person name="Cai H."/>
            <person name="Young N.D."/>
            <person name="Nejsum P."/>
            <person name="von Samson-Himmelstjerna G."/>
            <person name="Boag P.R."/>
            <person name="Tan P."/>
            <person name="Li Q."/>
            <person name="Min J."/>
            <person name="Yang Y."/>
            <person name="Wang X."/>
            <person name="Fang X."/>
            <person name="Hall R.S."/>
            <person name="Hofmann A."/>
            <person name="Sternberg P.W."/>
            <person name="Jex A.R."/>
            <person name="Gasser R.B."/>
        </authorList>
    </citation>
    <scope>NUCLEOTIDE SEQUENCE [LARGE SCALE GENOMIC DNA]</scope>
    <source>
        <strain evidence="3">PN_DK_2014</strain>
    </source>
</reference>
<dbReference type="SUPFAM" id="SSF56300">
    <property type="entry name" value="Metallo-dependent phosphatases"/>
    <property type="match status" value="1"/>
</dbReference>
<feature type="signal peptide" evidence="1">
    <location>
        <begin position="1"/>
        <end position="18"/>
    </location>
</feature>
<feature type="chain" id="PRO_5002077329" description="Calcineurin-like phosphoesterase domain-containing protein" evidence="1">
    <location>
        <begin position="19"/>
        <end position="395"/>
    </location>
</feature>
<dbReference type="AlphaFoldDB" id="A0A0B2VJA3"/>
<organism evidence="3 4">
    <name type="scientific">Toxocara canis</name>
    <name type="common">Canine roundworm</name>
    <dbReference type="NCBI Taxonomy" id="6265"/>
    <lineage>
        <taxon>Eukaryota</taxon>
        <taxon>Metazoa</taxon>
        <taxon>Ecdysozoa</taxon>
        <taxon>Nematoda</taxon>
        <taxon>Chromadorea</taxon>
        <taxon>Rhabditida</taxon>
        <taxon>Spirurina</taxon>
        <taxon>Ascaridomorpha</taxon>
        <taxon>Ascaridoidea</taxon>
        <taxon>Toxocaridae</taxon>
        <taxon>Toxocara</taxon>
    </lineage>
</organism>
<dbReference type="Pfam" id="PF00149">
    <property type="entry name" value="Metallophos"/>
    <property type="match status" value="1"/>
</dbReference>
<keyword evidence="4" id="KW-1185">Reference proteome</keyword>
<dbReference type="CDD" id="cd00838">
    <property type="entry name" value="MPP_superfamily"/>
    <property type="match status" value="1"/>
</dbReference>
<name>A0A0B2VJA3_TOXCA</name>
<dbReference type="InterPro" id="IPR004843">
    <property type="entry name" value="Calcineurin-like_PHP"/>
</dbReference>